<dbReference type="PRINTS" id="PR00080">
    <property type="entry name" value="SDRFAMILY"/>
</dbReference>
<reference evidence="3" key="1">
    <citation type="submission" date="2020-05" db="EMBL/GenBank/DDBJ databases">
        <authorList>
            <person name="Chiriac C."/>
            <person name="Salcher M."/>
            <person name="Ghai R."/>
            <person name="Kavagutti S V."/>
        </authorList>
    </citation>
    <scope>NUCLEOTIDE SEQUENCE</scope>
</reference>
<dbReference type="PRINTS" id="PR00081">
    <property type="entry name" value="GDHRDH"/>
</dbReference>
<sequence>MDLRLDGKVALITGASRGIGAAMAAEFVAAGAQVMISSRKEPDLLSTAAAIEARFRDSTDARKVGVFAANAGDPDAAAACVAATLEQFGRLDILVNNAATNPYMGKMIEIDLPRLDKTYEVNLRGAFVWAQQAWQQYMAEHGGNIINISSIGGLSVETSIGHYNVTKAALLHLTRSLAKELAPGVRVNALCPGLVKTDMARALWESGEEAISQMIPLHRLGEPEDIAQAALFLASDASSWVTGTCIVVDGGMLL</sequence>
<dbReference type="EMBL" id="CAEZYU010000169">
    <property type="protein sequence ID" value="CAB4762151.1"/>
    <property type="molecule type" value="Genomic_DNA"/>
</dbReference>
<dbReference type="Pfam" id="PF13561">
    <property type="entry name" value="adh_short_C2"/>
    <property type="match status" value="1"/>
</dbReference>
<accession>A0A6J6UQ76</accession>
<evidence type="ECO:0000313" key="4">
    <source>
        <dbReference type="EMBL" id="CAB4893816.1"/>
    </source>
</evidence>
<dbReference type="InterPro" id="IPR036291">
    <property type="entry name" value="NAD(P)-bd_dom_sf"/>
</dbReference>
<dbReference type="PANTHER" id="PTHR43943">
    <property type="entry name" value="DEHYDROGENASE/REDUCTASE (SDR FAMILY) MEMBER 4"/>
    <property type="match status" value="1"/>
</dbReference>
<proteinExistence type="inferred from homology"/>
<gene>
    <name evidence="2" type="ORF">UFOPK1358_00567</name>
    <name evidence="3" type="ORF">UFOPK2766_02278</name>
    <name evidence="4" type="ORF">UFOPK3519_00458</name>
</gene>
<evidence type="ECO:0000256" key="1">
    <source>
        <dbReference type="ARBA" id="ARBA00006484"/>
    </source>
</evidence>
<dbReference type="PANTHER" id="PTHR43943:SF2">
    <property type="entry name" value="DEHYDROGENASE_REDUCTASE 4"/>
    <property type="match status" value="1"/>
</dbReference>
<organism evidence="3">
    <name type="scientific">freshwater metagenome</name>
    <dbReference type="NCBI Taxonomy" id="449393"/>
    <lineage>
        <taxon>unclassified sequences</taxon>
        <taxon>metagenomes</taxon>
        <taxon>ecological metagenomes</taxon>
    </lineage>
</organism>
<dbReference type="SUPFAM" id="SSF51735">
    <property type="entry name" value="NAD(P)-binding Rossmann-fold domains"/>
    <property type="match status" value="1"/>
</dbReference>
<dbReference type="Gene3D" id="3.40.50.720">
    <property type="entry name" value="NAD(P)-binding Rossmann-like Domain"/>
    <property type="match status" value="1"/>
</dbReference>
<dbReference type="InterPro" id="IPR020904">
    <property type="entry name" value="Sc_DH/Rdtase_CS"/>
</dbReference>
<protein>
    <submittedName>
        <fullName evidence="3">Unannotated protein</fullName>
    </submittedName>
</protein>
<dbReference type="EMBL" id="CAFBMG010000022">
    <property type="protein sequence ID" value="CAB4893816.1"/>
    <property type="molecule type" value="Genomic_DNA"/>
</dbReference>
<comment type="similarity">
    <text evidence="1">Belongs to the short-chain dehydrogenases/reductases (SDR) family.</text>
</comment>
<dbReference type="PROSITE" id="PS00061">
    <property type="entry name" value="ADH_SHORT"/>
    <property type="match status" value="1"/>
</dbReference>
<name>A0A6J6UQ76_9ZZZZ</name>
<dbReference type="CDD" id="cd05233">
    <property type="entry name" value="SDR_c"/>
    <property type="match status" value="1"/>
</dbReference>
<dbReference type="InterPro" id="IPR002347">
    <property type="entry name" value="SDR_fam"/>
</dbReference>
<dbReference type="AlphaFoldDB" id="A0A6J6UQ76"/>
<evidence type="ECO:0000313" key="2">
    <source>
        <dbReference type="EMBL" id="CAB4533540.1"/>
    </source>
</evidence>
<evidence type="ECO:0000313" key="3">
    <source>
        <dbReference type="EMBL" id="CAB4762151.1"/>
    </source>
</evidence>
<dbReference type="NCBIfam" id="NF005559">
    <property type="entry name" value="PRK07231.1"/>
    <property type="match status" value="1"/>
</dbReference>
<dbReference type="EMBL" id="CAEZSF010000037">
    <property type="protein sequence ID" value="CAB4533540.1"/>
    <property type="molecule type" value="Genomic_DNA"/>
</dbReference>
<dbReference type="FunFam" id="3.40.50.720:FF:000084">
    <property type="entry name" value="Short-chain dehydrogenase reductase"/>
    <property type="match status" value="1"/>
</dbReference>